<gene>
    <name evidence="2" type="ORF">GQF03_09310</name>
</gene>
<dbReference type="Pfam" id="PF12840">
    <property type="entry name" value="HTH_20"/>
    <property type="match status" value="1"/>
</dbReference>
<dbReference type="PROSITE" id="PS50987">
    <property type="entry name" value="HTH_ARSR_2"/>
    <property type="match status" value="1"/>
</dbReference>
<dbReference type="Proteomes" id="UP000445696">
    <property type="component" value="Unassembled WGS sequence"/>
</dbReference>
<reference evidence="2 3" key="1">
    <citation type="journal article" date="2014" name="Int. J. Syst. Evol. Microbiol.">
        <title>Sneathiella chungangensis sp. nov., isolated from a marine sand, and emended description of the genus Sneathiella.</title>
        <authorList>
            <person name="Siamphan C."/>
            <person name="Kim H."/>
            <person name="Lee J.S."/>
            <person name="Kim W."/>
        </authorList>
    </citation>
    <scope>NUCLEOTIDE SEQUENCE [LARGE SCALE GENOMIC DNA]</scope>
    <source>
        <strain evidence="2 3">KCTC 32476</strain>
    </source>
</reference>
<protein>
    <submittedName>
        <fullName evidence="2">Metalloregulator ArsR/SmtB family transcription factor</fullName>
    </submittedName>
</protein>
<evidence type="ECO:0000259" key="1">
    <source>
        <dbReference type="PROSITE" id="PS50987"/>
    </source>
</evidence>
<dbReference type="CDD" id="cd00090">
    <property type="entry name" value="HTH_ARSR"/>
    <property type="match status" value="1"/>
</dbReference>
<dbReference type="Gene3D" id="1.10.10.10">
    <property type="entry name" value="Winged helix-like DNA-binding domain superfamily/Winged helix DNA-binding domain"/>
    <property type="match status" value="1"/>
</dbReference>
<dbReference type="NCBIfam" id="NF033788">
    <property type="entry name" value="HTH_metalloreg"/>
    <property type="match status" value="1"/>
</dbReference>
<evidence type="ECO:0000313" key="2">
    <source>
        <dbReference type="EMBL" id="MZR22530.1"/>
    </source>
</evidence>
<dbReference type="EMBL" id="WTVA01000004">
    <property type="protein sequence ID" value="MZR22530.1"/>
    <property type="molecule type" value="Genomic_DNA"/>
</dbReference>
<dbReference type="RefSeq" id="WP_161338997.1">
    <property type="nucleotide sequence ID" value="NZ_JBHSDG010000004.1"/>
</dbReference>
<dbReference type="SUPFAM" id="SSF46785">
    <property type="entry name" value="Winged helix' DNA-binding domain"/>
    <property type="match status" value="1"/>
</dbReference>
<dbReference type="AlphaFoldDB" id="A0A845MGI1"/>
<sequence length="121" mass="13871">MVELETPQLNSIFHALGDATRRSMLQVLAEGERTVSQLAEPFDMSLAAASKHIKVLENAGLIRREVRWRTHVCHLEPSPLATAHDWLGHYENFWTNRLDILDRLLRDEDERAANSKKGNDK</sequence>
<proteinExistence type="predicted"/>
<dbReference type="SMART" id="SM00418">
    <property type="entry name" value="HTH_ARSR"/>
    <property type="match status" value="1"/>
</dbReference>
<comment type="caution">
    <text evidence="2">The sequence shown here is derived from an EMBL/GenBank/DDBJ whole genome shotgun (WGS) entry which is preliminary data.</text>
</comment>
<keyword evidence="3" id="KW-1185">Reference proteome</keyword>
<dbReference type="InterPro" id="IPR001845">
    <property type="entry name" value="HTH_ArsR_DNA-bd_dom"/>
</dbReference>
<name>A0A845MGI1_9PROT</name>
<dbReference type="InterPro" id="IPR036390">
    <property type="entry name" value="WH_DNA-bd_sf"/>
</dbReference>
<dbReference type="InterPro" id="IPR011991">
    <property type="entry name" value="ArsR-like_HTH"/>
</dbReference>
<organism evidence="2 3">
    <name type="scientific">Sneathiella chungangensis</name>
    <dbReference type="NCBI Taxonomy" id="1418234"/>
    <lineage>
        <taxon>Bacteria</taxon>
        <taxon>Pseudomonadati</taxon>
        <taxon>Pseudomonadota</taxon>
        <taxon>Alphaproteobacteria</taxon>
        <taxon>Sneathiellales</taxon>
        <taxon>Sneathiellaceae</taxon>
        <taxon>Sneathiella</taxon>
    </lineage>
</organism>
<evidence type="ECO:0000313" key="3">
    <source>
        <dbReference type="Proteomes" id="UP000445696"/>
    </source>
</evidence>
<dbReference type="InterPro" id="IPR036388">
    <property type="entry name" value="WH-like_DNA-bd_sf"/>
</dbReference>
<dbReference type="OrthoDB" id="9790747at2"/>
<dbReference type="GO" id="GO:0003700">
    <property type="term" value="F:DNA-binding transcription factor activity"/>
    <property type="evidence" value="ECO:0007669"/>
    <property type="project" value="InterPro"/>
</dbReference>
<dbReference type="PANTHER" id="PTHR38600:SF2">
    <property type="entry name" value="SLL0088 PROTEIN"/>
    <property type="match status" value="1"/>
</dbReference>
<accession>A0A845MGI1</accession>
<feature type="domain" description="HTH arsR-type" evidence="1">
    <location>
        <begin position="1"/>
        <end position="105"/>
    </location>
</feature>
<dbReference type="PANTHER" id="PTHR38600">
    <property type="entry name" value="TRANSCRIPTIONAL REGULATORY PROTEIN"/>
    <property type="match status" value="1"/>
</dbReference>